<evidence type="ECO:0000313" key="2">
    <source>
        <dbReference type="EMBL" id="VFU55061.1"/>
    </source>
</evidence>
<feature type="region of interest" description="Disordered" evidence="1">
    <location>
        <begin position="1"/>
        <end position="113"/>
    </location>
</feature>
<accession>A0A6N2N2J2</accession>
<feature type="compositionally biased region" description="Polar residues" evidence="1">
    <location>
        <begin position="102"/>
        <end position="113"/>
    </location>
</feature>
<reference evidence="2" key="1">
    <citation type="submission" date="2019-03" db="EMBL/GenBank/DDBJ databases">
        <authorList>
            <person name="Mank J."/>
            <person name="Almeida P."/>
        </authorList>
    </citation>
    <scope>NUCLEOTIDE SEQUENCE</scope>
    <source>
        <strain evidence="2">78183</strain>
    </source>
</reference>
<protein>
    <submittedName>
        <fullName evidence="2">Uncharacterized protein</fullName>
    </submittedName>
</protein>
<feature type="compositionally biased region" description="Low complexity" evidence="1">
    <location>
        <begin position="221"/>
        <end position="238"/>
    </location>
</feature>
<proteinExistence type="predicted"/>
<dbReference type="AlphaFoldDB" id="A0A6N2N2J2"/>
<dbReference type="PANTHER" id="PTHR34468:SF2">
    <property type="entry name" value="MICROTUBULE-ASSOCIATED FUTSCH-LIKE PROTEIN"/>
    <property type="match status" value="1"/>
</dbReference>
<name>A0A6N2N2J2_SALVM</name>
<evidence type="ECO:0000256" key="1">
    <source>
        <dbReference type="SAM" id="MobiDB-lite"/>
    </source>
</evidence>
<dbReference type="PANTHER" id="PTHR34468">
    <property type="entry name" value="MICROTUBULE-ASSOCIATED FUTSCH-LIKE PROTEIN"/>
    <property type="match status" value="1"/>
</dbReference>
<dbReference type="EMBL" id="CAADRP010001871">
    <property type="protein sequence ID" value="VFU55061.1"/>
    <property type="molecule type" value="Genomic_DNA"/>
</dbReference>
<sequence length="238" mass="26120">MEILEQQSVGVLAGKSKLRYPLRSASKSISKDMEKPQVSIPSSAPRRDRAPSTLSKSVGVLQLSGEDNSARPRSVAATALKPPAGNITTPISETRVKRSATKNDTPLSNTSMPSTQKKFNAIAVASYWLLQIKISEYVAKRSISLALFKLALEAGCEYFRHQERALVSKICSHLLPEDVTRSSDDEFHSSLSRKPRPRSLNAGAAQVFTMTESTNKETSQRKNTTTTRTLNKNTENSP</sequence>
<organism evidence="2">
    <name type="scientific">Salix viminalis</name>
    <name type="common">Common osier</name>
    <name type="synonym">Basket willow</name>
    <dbReference type="NCBI Taxonomy" id="40686"/>
    <lineage>
        <taxon>Eukaryota</taxon>
        <taxon>Viridiplantae</taxon>
        <taxon>Streptophyta</taxon>
        <taxon>Embryophyta</taxon>
        <taxon>Tracheophyta</taxon>
        <taxon>Spermatophyta</taxon>
        <taxon>Magnoliopsida</taxon>
        <taxon>eudicotyledons</taxon>
        <taxon>Gunneridae</taxon>
        <taxon>Pentapetalae</taxon>
        <taxon>rosids</taxon>
        <taxon>fabids</taxon>
        <taxon>Malpighiales</taxon>
        <taxon>Salicaceae</taxon>
        <taxon>Saliceae</taxon>
        <taxon>Salix</taxon>
    </lineage>
</organism>
<gene>
    <name evidence="2" type="ORF">SVIM_LOCUS389235</name>
</gene>
<feature type="region of interest" description="Disordered" evidence="1">
    <location>
        <begin position="182"/>
        <end position="238"/>
    </location>
</feature>